<proteinExistence type="predicted"/>
<protein>
    <submittedName>
        <fullName evidence="3">Uncharacterized protein</fullName>
    </submittedName>
</protein>
<evidence type="ECO:0000313" key="3">
    <source>
        <dbReference type="EMBL" id="KDR65661.1"/>
    </source>
</evidence>
<name>A0A067S4D7_GALM3</name>
<feature type="region of interest" description="Disordered" evidence="2">
    <location>
        <begin position="533"/>
        <end position="581"/>
    </location>
</feature>
<evidence type="ECO:0000313" key="4">
    <source>
        <dbReference type="Proteomes" id="UP000027222"/>
    </source>
</evidence>
<dbReference type="Proteomes" id="UP000027222">
    <property type="component" value="Unassembled WGS sequence"/>
</dbReference>
<feature type="region of interest" description="Disordered" evidence="2">
    <location>
        <begin position="809"/>
        <end position="831"/>
    </location>
</feature>
<dbReference type="STRING" id="685588.A0A067S4D7"/>
<dbReference type="HOGENOM" id="CLU_337720_0_0_1"/>
<evidence type="ECO:0000256" key="2">
    <source>
        <dbReference type="SAM" id="MobiDB-lite"/>
    </source>
</evidence>
<feature type="compositionally biased region" description="Polar residues" evidence="2">
    <location>
        <begin position="234"/>
        <end position="245"/>
    </location>
</feature>
<feature type="region of interest" description="Disordered" evidence="2">
    <location>
        <begin position="856"/>
        <end position="901"/>
    </location>
</feature>
<evidence type="ECO:0000256" key="1">
    <source>
        <dbReference type="SAM" id="Coils"/>
    </source>
</evidence>
<keyword evidence="4" id="KW-1185">Reference proteome</keyword>
<organism evidence="3 4">
    <name type="scientific">Galerina marginata (strain CBS 339.88)</name>
    <dbReference type="NCBI Taxonomy" id="685588"/>
    <lineage>
        <taxon>Eukaryota</taxon>
        <taxon>Fungi</taxon>
        <taxon>Dikarya</taxon>
        <taxon>Basidiomycota</taxon>
        <taxon>Agaricomycotina</taxon>
        <taxon>Agaricomycetes</taxon>
        <taxon>Agaricomycetidae</taxon>
        <taxon>Agaricales</taxon>
        <taxon>Agaricineae</taxon>
        <taxon>Strophariaceae</taxon>
        <taxon>Galerina</taxon>
    </lineage>
</organism>
<gene>
    <name evidence="3" type="ORF">GALMADRAFT_148484</name>
</gene>
<dbReference type="AlphaFoldDB" id="A0A067S4D7"/>
<dbReference type="OrthoDB" id="3062477at2759"/>
<accession>A0A067S4D7</accession>
<feature type="coiled-coil region" evidence="1">
    <location>
        <begin position="53"/>
        <end position="105"/>
    </location>
</feature>
<reference evidence="4" key="1">
    <citation type="journal article" date="2014" name="Proc. Natl. Acad. Sci. U.S.A.">
        <title>Extensive sampling of basidiomycete genomes demonstrates inadequacy of the white-rot/brown-rot paradigm for wood decay fungi.</title>
        <authorList>
            <person name="Riley R."/>
            <person name="Salamov A.A."/>
            <person name="Brown D.W."/>
            <person name="Nagy L.G."/>
            <person name="Floudas D."/>
            <person name="Held B.W."/>
            <person name="Levasseur A."/>
            <person name="Lombard V."/>
            <person name="Morin E."/>
            <person name="Otillar R."/>
            <person name="Lindquist E.A."/>
            <person name="Sun H."/>
            <person name="LaButti K.M."/>
            <person name="Schmutz J."/>
            <person name="Jabbour D."/>
            <person name="Luo H."/>
            <person name="Baker S.E."/>
            <person name="Pisabarro A.G."/>
            <person name="Walton J.D."/>
            <person name="Blanchette R.A."/>
            <person name="Henrissat B."/>
            <person name="Martin F."/>
            <person name="Cullen D."/>
            <person name="Hibbett D.S."/>
            <person name="Grigoriev I.V."/>
        </authorList>
    </citation>
    <scope>NUCLEOTIDE SEQUENCE [LARGE SCALE GENOMIC DNA]</scope>
    <source>
        <strain evidence="4">CBS 339.88</strain>
    </source>
</reference>
<sequence>MNELSEIQVIDRTHKSYTHFHILRSTLLKFTTSKRNCLNVNMESSPLNGPNTLAECQKNLDAAQAAYDAVKRKRNLPDGQLPEFKVTAKSRLDAAKLALRNAENLTNDQALGGAPQPRPTAVMQTVLGALSSIHGAPNTTLQVKQEILTTSMAKDVSNDPIDVDQNESLQLPDIDVRQMEVDSFGKDNSGNLEIRLVHPQTQLDGQKEIDVNEKKEDSIQDSPDGMSAKRDQMQVDNPGQASTGIQDAPGEEMQVDHAPDQNSAHVKSALAATILAGMDTDHAGVQVSDHSNQIGKEAPGEIVAPSSPAGHDEMSVRVESLRPSIDDFGITSAGIKAAAFVPNTNDALVESLMNAVPNPIFEMPTTVPELLDYKFTFNPVEWDDISTPIIMRLVQESEDDFKICRDMHVREYEYTEAKRQQDELNSVYEALEALFDIGKVSPRDGRRQLAILEDDRRGLVAANLIIPLWRYEVTKAEYDCFMARQDGEEKANKLRNRLSELKEALFLVDDTDVVKTRAEYMSVQASLEEIVHKIGPTDGNGGKAKGGRKKKPTTVKPSNSEPLDPGLTLEEEAEEGVKRDKELPYLKADEDAEGRRAIQKYLNATTEVARQRALNVSLRVGLRRIAREVQHFLPELSYTTKEIALQVHMASSKNCVCRYHSYFHADSHAEWDRVDRLTGIGYPKRMCSKDNGVFTPRPGHMHCGCGIDEVLLEFFFWKNMKAFSSNPQLSSISHSMGDKEFIPPRLRAFWVIHFKSTTGITINDLYRRDAEEDGFITRLTAKSLLFQMNVLNAHGLRLALAFQSEEDEKSSASGLHENESPSASGMDCSSPLLCDELEGNSDDRGCSSPLLFDELDGNSDDRDRSSPLLFDELDGNSDDSLMYPTDDSDVEASVTDGSEHSLTDPRVDVVPFYFYFGHKNGPHLPQRVLFCMRDKRFTFAKHPELVAVST</sequence>
<dbReference type="EMBL" id="KL142436">
    <property type="protein sequence ID" value="KDR65661.1"/>
    <property type="molecule type" value="Genomic_DNA"/>
</dbReference>
<feature type="region of interest" description="Disordered" evidence="2">
    <location>
        <begin position="212"/>
        <end position="247"/>
    </location>
</feature>
<keyword evidence="1" id="KW-0175">Coiled coil</keyword>